<accession>A0ABT7IAF9</accession>
<proteinExistence type="predicted"/>
<reference evidence="1 2" key="1">
    <citation type="submission" date="2023-06" db="EMBL/GenBank/DDBJ databases">
        <title>Marinobacter azerbaijanicus a moderately halophilic, isolated from Urmia Lake in Azerbaijan region of Iran.</title>
        <authorList>
            <person name="Sanchez-Porro C."/>
            <person name="Aghdam E.M."/>
            <person name="Saheb S.M."/>
            <person name="Tarhriz V."/>
            <person name="Kazemi E."/>
            <person name="Ammozegar M.A."/>
            <person name="Ventosa A."/>
            <person name="Hejazi M.S."/>
        </authorList>
    </citation>
    <scope>NUCLEOTIDE SEQUENCE [LARGE SCALE GENOMIC DNA]</scope>
    <source>
        <strain evidence="1 2">TBZ242</strain>
    </source>
</reference>
<keyword evidence="2" id="KW-1185">Reference proteome</keyword>
<comment type="caution">
    <text evidence="1">The sequence shown here is derived from an EMBL/GenBank/DDBJ whole genome shotgun (WGS) entry which is preliminary data.</text>
</comment>
<dbReference type="Proteomes" id="UP001227964">
    <property type="component" value="Unassembled WGS sequence"/>
</dbReference>
<evidence type="ECO:0000313" key="2">
    <source>
        <dbReference type="Proteomes" id="UP001227964"/>
    </source>
</evidence>
<protein>
    <submittedName>
        <fullName evidence="1">Type II toxin-antitoxin system PemK/MazF family toxin</fullName>
    </submittedName>
</protein>
<dbReference type="InterPro" id="IPR003477">
    <property type="entry name" value="PemK-like"/>
</dbReference>
<dbReference type="InterPro" id="IPR011067">
    <property type="entry name" value="Plasmid_toxin/cell-grow_inhib"/>
</dbReference>
<dbReference type="Gene3D" id="2.30.30.110">
    <property type="match status" value="1"/>
</dbReference>
<name>A0ABT7IAF9_9GAMM</name>
<organism evidence="1 2">
    <name type="scientific">Marinobacter azerbaijanicus</name>
    <dbReference type="NCBI Taxonomy" id="3050455"/>
    <lineage>
        <taxon>Bacteria</taxon>
        <taxon>Pseudomonadati</taxon>
        <taxon>Pseudomonadota</taxon>
        <taxon>Gammaproteobacteria</taxon>
        <taxon>Pseudomonadales</taxon>
        <taxon>Marinobacteraceae</taxon>
        <taxon>Marinobacter</taxon>
    </lineage>
</organism>
<gene>
    <name evidence="1" type="ORF">QPM17_03325</name>
</gene>
<dbReference type="Pfam" id="PF02452">
    <property type="entry name" value="PemK_toxin"/>
    <property type="match status" value="1"/>
</dbReference>
<dbReference type="EMBL" id="JASSVS010000001">
    <property type="protein sequence ID" value="MDL0430139.1"/>
    <property type="molecule type" value="Genomic_DNA"/>
</dbReference>
<dbReference type="SUPFAM" id="SSF50118">
    <property type="entry name" value="Cell growth inhibitor/plasmid maintenance toxic component"/>
    <property type="match status" value="1"/>
</dbReference>
<sequence>MGAFKKGSVVLIRFPFSDLTSQKLRPAVVIAGIGHGDYVLCQITSKPYDSEAIELIEEEFAKGSLQRVSYARPGKLFTANSSILLKEIGELKSGVVHRLVEAVVEVVRG</sequence>
<dbReference type="RefSeq" id="WP_285388720.1">
    <property type="nucleotide sequence ID" value="NZ_JASSVS010000001.1"/>
</dbReference>
<evidence type="ECO:0000313" key="1">
    <source>
        <dbReference type="EMBL" id="MDL0430139.1"/>
    </source>
</evidence>